<dbReference type="Proteomes" id="UP000703269">
    <property type="component" value="Unassembled WGS sequence"/>
</dbReference>
<dbReference type="FunFam" id="2.10.70.80:FF:000001">
    <property type="entry name" value="Sortilin-related VPS10 domain-containing receptor 1"/>
    <property type="match status" value="1"/>
</dbReference>
<keyword evidence="6 16" id="KW-1133">Transmembrane helix</keyword>
<evidence type="ECO:0000256" key="1">
    <source>
        <dbReference type="ARBA" id="ARBA00004198"/>
    </source>
</evidence>
<dbReference type="OrthoDB" id="443634at2759"/>
<dbReference type="PROSITE" id="PS51257">
    <property type="entry name" value="PROKAR_LIPOPROTEIN"/>
    <property type="match status" value="1"/>
</dbReference>
<dbReference type="InterPro" id="IPR050310">
    <property type="entry name" value="VPS10-sortilin"/>
</dbReference>
<keyword evidence="7" id="KW-0333">Golgi apparatus</keyword>
<feature type="transmembrane region" description="Helical" evidence="16">
    <location>
        <begin position="1360"/>
        <end position="1382"/>
    </location>
</feature>
<dbReference type="Pfam" id="PF15901">
    <property type="entry name" value="Sortilin_C"/>
    <property type="match status" value="2"/>
</dbReference>
<keyword evidence="4 17" id="KW-0732">Signal</keyword>
<keyword evidence="8 16" id="KW-0472">Membrane</keyword>
<dbReference type="InterPro" id="IPR031777">
    <property type="entry name" value="Sortilin_C"/>
</dbReference>
<dbReference type="GO" id="GO:0005794">
    <property type="term" value="C:Golgi apparatus"/>
    <property type="evidence" value="ECO:0007669"/>
    <property type="project" value="UniProtKB-SubCell"/>
</dbReference>
<dbReference type="InterPro" id="IPR006581">
    <property type="entry name" value="VPS10"/>
</dbReference>
<keyword evidence="3 16" id="KW-0812">Transmembrane</keyword>
<evidence type="ECO:0000313" key="19">
    <source>
        <dbReference type="EMBL" id="GJE98598.1"/>
    </source>
</evidence>
<evidence type="ECO:0000256" key="5">
    <source>
        <dbReference type="ARBA" id="ARBA00022737"/>
    </source>
</evidence>
<evidence type="ECO:0000256" key="8">
    <source>
        <dbReference type="ARBA" id="ARBA00023136"/>
    </source>
</evidence>
<dbReference type="InterPro" id="IPR015943">
    <property type="entry name" value="WD40/YVTN_repeat-like_dom_sf"/>
</dbReference>
<evidence type="ECO:0000256" key="17">
    <source>
        <dbReference type="SAM" id="SignalP"/>
    </source>
</evidence>
<keyword evidence="20" id="KW-1185">Reference proteome</keyword>
<evidence type="ECO:0000256" key="2">
    <source>
        <dbReference type="ARBA" id="ARBA00015369"/>
    </source>
</evidence>
<dbReference type="EMBL" id="BPQB01000091">
    <property type="protein sequence ID" value="GJE98598.1"/>
    <property type="molecule type" value="Genomic_DNA"/>
</dbReference>
<dbReference type="GO" id="GO:0006896">
    <property type="term" value="P:Golgi to vacuole transport"/>
    <property type="evidence" value="ECO:0007669"/>
    <property type="project" value="TreeGrafter"/>
</dbReference>
<proteinExistence type="predicted"/>
<dbReference type="SMART" id="SM00602">
    <property type="entry name" value="VPS10"/>
    <property type="match status" value="2"/>
</dbReference>
<comment type="subcellular location">
    <subcellularLocation>
        <location evidence="1">Golgi apparatus</location>
        <location evidence="1">trans-Golgi network membrane</location>
    </subcellularLocation>
    <subcellularLocation>
        <location evidence="15">Prevacuolar compartment membrane</location>
    </subcellularLocation>
</comment>
<evidence type="ECO:0000256" key="11">
    <source>
        <dbReference type="ARBA" id="ARBA00025569"/>
    </source>
</evidence>
<comment type="caution">
    <text evidence="19">The sequence shown here is derived from an EMBL/GenBank/DDBJ whole genome shotgun (WGS) entry which is preliminary data.</text>
</comment>
<evidence type="ECO:0000256" key="9">
    <source>
        <dbReference type="ARBA" id="ARBA00023170"/>
    </source>
</evidence>
<evidence type="ECO:0000256" key="12">
    <source>
        <dbReference type="ARBA" id="ARBA00031250"/>
    </source>
</evidence>
<evidence type="ECO:0000256" key="6">
    <source>
        <dbReference type="ARBA" id="ARBA00022989"/>
    </source>
</evidence>
<feature type="domain" description="VPS10" evidence="18">
    <location>
        <begin position="50"/>
        <end position="699"/>
    </location>
</feature>
<dbReference type="FunFam" id="3.30.60.270:FF:000005">
    <property type="entry name" value="Sortilin"/>
    <property type="match status" value="2"/>
</dbReference>
<evidence type="ECO:0000256" key="14">
    <source>
        <dbReference type="ARBA" id="ARBA00031902"/>
    </source>
</evidence>
<evidence type="ECO:0000256" key="7">
    <source>
        <dbReference type="ARBA" id="ARBA00023034"/>
    </source>
</evidence>
<feature type="signal peptide" evidence="17">
    <location>
        <begin position="1"/>
        <end position="24"/>
    </location>
</feature>
<evidence type="ECO:0000256" key="10">
    <source>
        <dbReference type="ARBA" id="ARBA00023180"/>
    </source>
</evidence>
<name>A0A9P3GMM8_9APHY</name>
<dbReference type="Pfam" id="PF15902">
    <property type="entry name" value="Sortilin-Vps10"/>
    <property type="match status" value="2"/>
</dbReference>
<gene>
    <name evidence="19" type="ORF">PsYK624_148320</name>
</gene>
<feature type="domain" description="VPS10" evidence="18">
    <location>
        <begin position="725"/>
        <end position="1357"/>
    </location>
</feature>
<dbReference type="Gene3D" id="2.10.70.80">
    <property type="match status" value="2"/>
</dbReference>
<dbReference type="GO" id="GO:0006895">
    <property type="term" value="P:Golgi to endosome transport"/>
    <property type="evidence" value="ECO:0007669"/>
    <property type="project" value="TreeGrafter"/>
</dbReference>
<sequence length="1467" mass="165233">MSPLHRTAGLLWAVLACLGVLAFAQQDPESAVTNFPNQPSRLFFFDDSPVSIYHSLTDGIVWVSQDEGKTWGKAAGVPEGDAAMVIEHPFDNSIAFILTKETKHYRTNDRGKTWRPFDVPIRPAFVGQPLSFHSDPKKFGSILYQGTACIREGPWGYTCHDETYYTTDAFSSEAKLMLSETSRCQFAHSSKDFKHEAHEDLVYCVAFDSSSSNGVHSISSSRLYSSTDFFDKDNRVEDFGIGKNARGVVALAIVSKFAVAAIKDTSPGNNGEMLLYVTVDTKNWAKAKFPHASSATLRENGYTVVESTTHSLAVDVLLQDMSSIGTLFVSNSNGTFFVESLKDTNRNEMGFVDFETLYGIEGVGLANVVINAKDVETRRETKQLQSRITFDDGRTWSRIPPPRLDSSGHRIGCSANDAEACSLHLHSVTQPHNVGRIFSSPAPGMVMAVGSIGPTLRPYEECDTFLSTDAGVTWEMVAEGASLYEFGDSGSILVTVNDEENTDEARYSMDFGETWQTYKLPLTLRARFLMTVPDSTSQKFMLIGQRSRRDAGDDERWAVVYLDFAKTRSRKCEDADFETWYARKGSNQCLMGHKQYYQRRKANAKCYVGNKFIDPVENEDNCPCTDDDYECDYNFVKQGEKCVPAGPEPIPAGVCGANDSKQTFMGSSGYRRIPGNTCDAEKGLKKDTPVEKPCSAAQPAEGMVIHQIFPFPAPMQQYSYFQDSRTILVRLADHSIWQSANEGYTWTQLFPDQKFVAFYHHKYSHDRAYLITDTDKYLYTTDTGKTWNELKAPLPPNTFGLQILHFHPLQSDYLIWTGSRDCGGFGETCHAEAFYTRDNGRRWDVIDTYVRNCAWARDAELRVDPNQIICESYKIKEGSQRYFTIDNPLELIGGTDFYNRRRKLFDHVVGFAKFSEYFIVAEYQTERHSLDLQVSLDGQNFASGMFPPTLKLEQHAYTILESSTKSVFLHVTVSEPPAPTWGDILKSNSNGTYFGISVDYVNRNEEGYVDFEKMIGLDGIALINVVSNPHDAPITGVKEIQTRITHNDGGSWKPLPAPLVDSQGNKYECDSTRCALHVHGFTERFDARATYSTPSVPGLMMAVGNVGERLAPYTESDTFLSRDAGFTWEEVHKDAHLWEFGDSGSVLVMANDEDATDHVMYSLDEGLTWAEYRFSDDKVRVKVIVTVPSDNSRRFILFGYHPRDPLSAVAVHLDFSALTKRQCVLDINNSEDDDFELWSPAEGRAEPCLFGRRTLYHRRKRTANCVVGCQQRHEAKIVENCQCSSDDFECEFNYRRDTDGTCVLITGLQPRPDDDSCRNDEDFWYGRTAYRKIPISSCEGGKRLDHGPEHRCPGLKGHGFFFWFFVLMVPFMFTALVAYWYYRRMGLARGTIRLPGGDSNRRGLSSDGGVVDTIASVPWFLLGMAGIAWEWVASKFDAVGTRYRSQRGYRHVPVDEDAQILRFEDEE</sequence>
<feature type="chain" id="PRO_5040135810" description="Vacuolar protein sorting/targeting protein 10" evidence="17">
    <location>
        <begin position="25"/>
        <end position="1467"/>
    </location>
</feature>
<dbReference type="Gene3D" id="3.30.60.270">
    <property type="match status" value="2"/>
</dbReference>
<keyword evidence="9" id="KW-0675">Receptor</keyword>
<dbReference type="PANTHER" id="PTHR12106:SF27">
    <property type="entry name" value="SORTILIN-RELATED RECEPTOR"/>
    <property type="match status" value="1"/>
</dbReference>
<evidence type="ECO:0000256" key="3">
    <source>
        <dbReference type="ARBA" id="ARBA00022692"/>
    </source>
</evidence>
<dbReference type="Gene3D" id="2.130.10.10">
    <property type="entry name" value="YVTN repeat-like/Quinoprotein amine dehydrogenase"/>
    <property type="match status" value="2"/>
</dbReference>
<comment type="function">
    <text evidence="11">Functions as a sorting receptor in the Golgi compartment required for the intracellular sorting and delivery of soluble vacuolar proteins, like carboxypeptidase Y (CPY) and proteinase A. Executes multiple rounds of sorting by cycling between the late Golgi and a prevacuolar endosome-like compartment.</text>
</comment>
<keyword evidence="10" id="KW-0325">Glycoprotein</keyword>
<dbReference type="GO" id="GO:0016020">
    <property type="term" value="C:membrane"/>
    <property type="evidence" value="ECO:0007669"/>
    <property type="project" value="InterPro"/>
</dbReference>
<organism evidence="19 20">
    <name type="scientific">Phanerochaete sordida</name>
    <dbReference type="NCBI Taxonomy" id="48140"/>
    <lineage>
        <taxon>Eukaryota</taxon>
        <taxon>Fungi</taxon>
        <taxon>Dikarya</taxon>
        <taxon>Basidiomycota</taxon>
        <taxon>Agaricomycotina</taxon>
        <taxon>Agaricomycetes</taxon>
        <taxon>Polyporales</taxon>
        <taxon>Phanerochaetaceae</taxon>
        <taxon>Phanerochaete</taxon>
    </lineage>
</organism>
<accession>A0A9P3GMM8</accession>
<evidence type="ECO:0000259" key="18">
    <source>
        <dbReference type="SMART" id="SM00602"/>
    </source>
</evidence>
<dbReference type="GO" id="GO:0006623">
    <property type="term" value="P:protein targeting to vacuole"/>
    <property type="evidence" value="ECO:0007669"/>
    <property type="project" value="TreeGrafter"/>
</dbReference>
<keyword evidence="5" id="KW-0677">Repeat</keyword>
<evidence type="ECO:0000256" key="13">
    <source>
        <dbReference type="ARBA" id="ARBA00031354"/>
    </source>
</evidence>
<protein>
    <recommendedName>
        <fullName evidence="2">Vacuolar protein sorting/targeting protein 10</fullName>
    </recommendedName>
    <alternativeName>
        <fullName evidence="13">Carboxypeptidase Y receptor</fullName>
    </alternativeName>
    <alternativeName>
        <fullName evidence="12 14">Sortilin VPS10</fullName>
    </alternativeName>
</protein>
<dbReference type="SUPFAM" id="SSF110296">
    <property type="entry name" value="Oligoxyloglucan reducing end-specific cellobiohydrolase"/>
    <property type="match status" value="2"/>
</dbReference>
<evidence type="ECO:0000256" key="16">
    <source>
        <dbReference type="SAM" id="Phobius"/>
    </source>
</evidence>
<dbReference type="GO" id="GO:0005829">
    <property type="term" value="C:cytosol"/>
    <property type="evidence" value="ECO:0007669"/>
    <property type="project" value="GOC"/>
</dbReference>
<dbReference type="InterPro" id="IPR031778">
    <property type="entry name" value="Sortilin_N"/>
</dbReference>
<evidence type="ECO:0000256" key="4">
    <source>
        <dbReference type="ARBA" id="ARBA00022729"/>
    </source>
</evidence>
<evidence type="ECO:0000313" key="20">
    <source>
        <dbReference type="Proteomes" id="UP000703269"/>
    </source>
</evidence>
<evidence type="ECO:0000256" key="15">
    <source>
        <dbReference type="ARBA" id="ARBA00046293"/>
    </source>
</evidence>
<dbReference type="PANTHER" id="PTHR12106">
    <property type="entry name" value="SORTILIN RELATED"/>
    <property type="match status" value="1"/>
</dbReference>
<reference evidence="19 20" key="1">
    <citation type="submission" date="2021-08" db="EMBL/GenBank/DDBJ databases">
        <title>Draft Genome Sequence of Phanerochaete sordida strain YK-624.</title>
        <authorList>
            <person name="Mori T."/>
            <person name="Dohra H."/>
            <person name="Suzuki T."/>
            <person name="Kawagishi H."/>
            <person name="Hirai H."/>
        </authorList>
    </citation>
    <scope>NUCLEOTIDE SEQUENCE [LARGE SCALE GENOMIC DNA]</scope>
    <source>
        <strain evidence="19 20">YK-624</strain>
    </source>
</reference>